<comment type="caution">
    <text evidence="1">The sequence shown here is derived from an EMBL/GenBank/DDBJ whole genome shotgun (WGS) entry which is preliminary data.</text>
</comment>
<proteinExistence type="predicted"/>
<reference evidence="1" key="2">
    <citation type="submission" date="2020-11" db="EMBL/GenBank/DDBJ databases">
        <authorList>
            <person name="McCartney M.A."/>
            <person name="Auch B."/>
            <person name="Kono T."/>
            <person name="Mallez S."/>
            <person name="Becker A."/>
            <person name="Gohl D.M."/>
            <person name="Silverstein K.A.T."/>
            <person name="Koren S."/>
            <person name="Bechman K.B."/>
            <person name="Herman A."/>
            <person name="Abrahante J.E."/>
            <person name="Garbe J."/>
        </authorList>
    </citation>
    <scope>NUCLEOTIDE SEQUENCE</scope>
    <source>
        <strain evidence="1">Duluth1</strain>
        <tissue evidence="1">Whole animal</tissue>
    </source>
</reference>
<gene>
    <name evidence="1" type="ORF">DPMN_114724</name>
</gene>
<reference evidence="1" key="1">
    <citation type="journal article" date="2019" name="bioRxiv">
        <title>The Genome of the Zebra Mussel, Dreissena polymorpha: A Resource for Invasive Species Research.</title>
        <authorList>
            <person name="McCartney M.A."/>
            <person name="Auch B."/>
            <person name="Kono T."/>
            <person name="Mallez S."/>
            <person name="Zhang Y."/>
            <person name="Obille A."/>
            <person name="Becker A."/>
            <person name="Abrahante J.E."/>
            <person name="Garbe J."/>
            <person name="Badalamenti J.P."/>
            <person name="Herman A."/>
            <person name="Mangelson H."/>
            <person name="Liachko I."/>
            <person name="Sullivan S."/>
            <person name="Sone E.D."/>
            <person name="Koren S."/>
            <person name="Silverstein K.A.T."/>
            <person name="Beckman K.B."/>
            <person name="Gohl D.M."/>
        </authorList>
    </citation>
    <scope>NUCLEOTIDE SEQUENCE</scope>
    <source>
        <strain evidence="1">Duluth1</strain>
        <tissue evidence="1">Whole animal</tissue>
    </source>
</reference>
<sequence>MTEKFRDPFLGGFLLGIPWIDTASTERTEVLPRDLRVFSWFINEIRRPEGVIWGRDIRGPDTSGELMSTERGVIAVPAVA</sequence>
<evidence type="ECO:0000313" key="1">
    <source>
        <dbReference type="EMBL" id="KAH3841265.1"/>
    </source>
</evidence>
<protein>
    <submittedName>
        <fullName evidence="1">Uncharacterized protein</fullName>
    </submittedName>
</protein>
<name>A0A9D4KJY7_DREPO</name>
<accession>A0A9D4KJY7</accession>
<evidence type="ECO:0000313" key="2">
    <source>
        <dbReference type="Proteomes" id="UP000828390"/>
    </source>
</evidence>
<dbReference type="Proteomes" id="UP000828390">
    <property type="component" value="Unassembled WGS sequence"/>
</dbReference>
<organism evidence="1 2">
    <name type="scientific">Dreissena polymorpha</name>
    <name type="common">Zebra mussel</name>
    <name type="synonym">Mytilus polymorpha</name>
    <dbReference type="NCBI Taxonomy" id="45954"/>
    <lineage>
        <taxon>Eukaryota</taxon>
        <taxon>Metazoa</taxon>
        <taxon>Spiralia</taxon>
        <taxon>Lophotrochozoa</taxon>
        <taxon>Mollusca</taxon>
        <taxon>Bivalvia</taxon>
        <taxon>Autobranchia</taxon>
        <taxon>Heteroconchia</taxon>
        <taxon>Euheterodonta</taxon>
        <taxon>Imparidentia</taxon>
        <taxon>Neoheterodontei</taxon>
        <taxon>Myida</taxon>
        <taxon>Dreissenoidea</taxon>
        <taxon>Dreissenidae</taxon>
        <taxon>Dreissena</taxon>
    </lineage>
</organism>
<dbReference type="EMBL" id="JAIWYP010000004">
    <property type="protein sequence ID" value="KAH3841265.1"/>
    <property type="molecule type" value="Genomic_DNA"/>
</dbReference>
<dbReference type="AlphaFoldDB" id="A0A9D4KJY7"/>
<keyword evidence="2" id="KW-1185">Reference proteome</keyword>